<dbReference type="Proteomes" id="UP000009282">
    <property type="component" value="Chromosome"/>
</dbReference>
<reference evidence="1 2" key="1">
    <citation type="journal article" date="2011" name="J. Bacteriol.">
        <title>Complete genome sequence of seawater bacterium Glaciecola nitratireducens FR1064T.</title>
        <authorList>
            <person name="Bian F."/>
            <person name="Qin Q.L."/>
            <person name="Xie B.B."/>
            <person name="Shu Y.L."/>
            <person name="Zhang X.Y."/>
            <person name="Yu Y."/>
            <person name="Chen B."/>
            <person name="Chen X.L."/>
            <person name="Zhou B.C."/>
            <person name="Zhang Y.Z."/>
        </authorList>
    </citation>
    <scope>NUCLEOTIDE SEQUENCE [LARGE SCALE GENOMIC DNA]</scope>
    <source>
        <strain evidence="2">JCM 12485 / KCTC 12276 / FR1064</strain>
    </source>
</reference>
<gene>
    <name evidence="1" type="ordered locus">GNIT_2541</name>
</gene>
<dbReference type="KEGG" id="gni:GNIT_2541"/>
<dbReference type="EMBL" id="CP003060">
    <property type="protein sequence ID" value="AEP30638.1"/>
    <property type="molecule type" value="Genomic_DNA"/>
</dbReference>
<dbReference type="AlphaFoldDB" id="G4QM67"/>
<dbReference type="HOGENOM" id="CLU_2716722_0_0_6"/>
<keyword evidence="2" id="KW-1185">Reference proteome</keyword>
<proteinExistence type="predicted"/>
<accession>G4QM67</accession>
<evidence type="ECO:0000313" key="2">
    <source>
        <dbReference type="Proteomes" id="UP000009282"/>
    </source>
</evidence>
<sequence length="72" mass="8507">MTNLLNKLDHLALRKKCQLHLSTFYKQLTETKKASGDYHSALLFSRLALASKFSLKWFLYSCFLRFKYGWGK</sequence>
<organism evidence="1 2">
    <name type="scientific">Glaciecola nitratireducens (strain JCM 12485 / KCTC 12276 / FR1064)</name>
    <dbReference type="NCBI Taxonomy" id="1085623"/>
    <lineage>
        <taxon>Bacteria</taxon>
        <taxon>Pseudomonadati</taxon>
        <taxon>Pseudomonadota</taxon>
        <taxon>Gammaproteobacteria</taxon>
        <taxon>Alteromonadales</taxon>
        <taxon>Alteromonadaceae</taxon>
        <taxon>Brumicola</taxon>
    </lineage>
</organism>
<name>G4QM67_GLANF</name>
<protein>
    <submittedName>
        <fullName evidence="1">Uncharacterized protein</fullName>
    </submittedName>
</protein>
<evidence type="ECO:0000313" key="1">
    <source>
        <dbReference type="EMBL" id="AEP30638.1"/>
    </source>
</evidence>